<comment type="caution">
    <text evidence="4">The sequence shown here is derived from an EMBL/GenBank/DDBJ whole genome shotgun (WGS) entry which is preliminary data.</text>
</comment>
<evidence type="ECO:0000313" key="5">
    <source>
        <dbReference type="Proteomes" id="UP000433876"/>
    </source>
</evidence>
<sequence>MIFGSRRHATHGHVTGCYFTEPLNEWHLQRCYLPQLELSVYTHIVGSSSRTTLTQTFVNPSAEKSIPELRYTFPLYDGVSVVGFVCTIGDRVIRGVVKEKSQARKVYQEAVDRGESAGLLEQLPNASDVFTTTVGNVPAGVSLKVEITYLGELKNDAGVDGIRYTIPTSVAPRYGDFPGTLLDAPQAVTKSGIQITVDVETPNSSNIKNIQSPSHPISVTIGNTSSGAAAGTDMSLQKASASLALGTAELAQDFILQVVATNTGNPIALLETHPDIPQQRALMATLVPKFNLPSSRPEIVFVCDRSGSMGGTRIEGLKSALRIFLKSIPVGAKFNICSFGSRHEFLFPEGSRSYDQETLQRAMEYTNLMRADFGGTEMYRPLEAAFEKRYKDMDLEVFLLTDGEIWDQGQLFTMTNEKVSESKGAIRLFTLGIGNDVSHALIEGVARAGNGFAQSVTDGEKMNAKVVRMLKAGLTPHIKDYTLEIKYDKDSDAEAKSKKVGDDDLEIVDDFEIVEKVHDSLAIRLAEDKAPAGADKPISLFNPSAGLDTEITDADADTSSGGKYSHVPSVPEPKILQAPFTIPPLYPFIRTTVYLLLSPGTTQKTPKSVILRATSAHGPLELEIPVAVLEEKGQTIHQLAARKAVQELEEGRGWLYHAKDSEDPEQKLLKDKYEGRFSDTVEREAVRLGVTFQVGSKWCSYVAVEEKDQTETEVKQQVAETSADDSSEFESVAVRKRGRRRKAARMASSPVVDLSNPISPAGGGLFGAQPAAATYSLASVGGGLFGAAPAPLALSSRQGKSEYSSCNIPPSRMYCLPARHPSFQAPPPEPLCCGYSNDMFSIPTRALDFAHRDLFPSGPNFSDLEPLDSLDSLLLLYTSDSDSDNFVPPTAVQATPVTAGFGALTRSNGYSAATSAFRATSTGADTVSGFAASNSSGGSLFGANNAHRRDAAQPQPPQQLPQAQQQALSQLQRMMEPDRRASRRYSSYNPSSPPNPVGGRPSYVPVLQAHSPRGTGTTPFGASALYNPEATDVTPEMATYLEPLAALVNLQQFDGSWSWSQQLLDVLGQSQSTEESYGVSVPNTNMLATALVLAYLEVKLAHEKDEWEMLADKAREWLRSELASSGQQGLLSVEEYVEKLKQAL</sequence>
<name>A0A8S9A432_SORMA</name>
<dbReference type="AlphaFoldDB" id="A0A8S9A432"/>
<dbReference type="PANTHER" id="PTHR45737">
    <property type="entry name" value="VON WILLEBRAND FACTOR A DOMAIN-CONTAINING PROTEIN 5A"/>
    <property type="match status" value="1"/>
</dbReference>
<feature type="region of interest" description="Disordered" evidence="1">
    <location>
        <begin position="939"/>
        <end position="1002"/>
    </location>
</feature>
<dbReference type="PROSITE" id="PS51468">
    <property type="entry name" value="VIT"/>
    <property type="match status" value="1"/>
</dbReference>
<dbReference type="InterPro" id="IPR002035">
    <property type="entry name" value="VWF_A"/>
</dbReference>
<dbReference type="SUPFAM" id="SSF53300">
    <property type="entry name" value="vWA-like"/>
    <property type="match status" value="1"/>
</dbReference>
<dbReference type="Pfam" id="PF08487">
    <property type="entry name" value="VIT"/>
    <property type="match status" value="1"/>
</dbReference>
<dbReference type="Pfam" id="PF13768">
    <property type="entry name" value="VWA_3"/>
    <property type="match status" value="1"/>
</dbReference>
<feature type="domain" description="VWFA" evidence="2">
    <location>
        <begin position="298"/>
        <end position="478"/>
    </location>
</feature>
<dbReference type="SMART" id="SM00327">
    <property type="entry name" value="VWA"/>
    <property type="match status" value="1"/>
</dbReference>
<dbReference type="CDD" id="cd01461">
    <property type="entry name" value="vWA_interalpha_trypsin_inhibitor"/>
    <property type="match status" value="1"/>
</dbReference>
<feature type="compositionally biased region" description="Low complexity" evidence="1">
    <location>
        <begin position="960"/>
        <end position="972"/>
    </location>
</feature>
<gene>
    <name evidence="4" type="ORF">SMACR_00261</name>
</gene>
<feature type="domain" description="VIT" evidence="3">
    <location>
        <begin position="19"/>
        <end position="151"/>
    </location>
</feature>
<dbReference type="Gene3D" id="3.40.50.410">
    <property type="entry name" value="von Willebrand factor, type A domain"/>
    <property type="match status" value="1"/>
</dbReference>
<evidence type="ECO:0000259" key="3">
    <source>
        <dbReference type="PROSITE" id="PS51468"/>
    </source>
</evidence>
<evidence type="ECO:0000313" key="4">
    <source>
        <dbReference type="EMBL" id="KAA8636833.1"/>
    </source>
</evidence>
<dbReference type="PROSITE" id="PS50234">
    <property type="entry name" value="VWFA"/>
    <property type="match status" value="1"/>
</dbReference>
<dbReference type="InterPro" id="IPR036465">
    <property type="entry name" value="vWFA_dom_sf"/>
</dbReference>
<evidence type="ECO:0000256" key="1">
    <source>
        <dbReference type="SAM" id="MobiDB-lite"/>
    </source>
</evidence>
<dbReference type="Proteomes" id="UP000433876">
    <property type="component" value="Unassembled WGS sequence"/>
</dbReference>
<accession>A0A8S9A432</accession>
<dbReference type="EMBL" id="NMPR01000001">
    <property type="protein sequence ID" value="KAA8636833.1"/>
    <property type="molecule type" value="Genomic_DNA"/>
</dbReference>
<evidence type="ECO:0000259" key="2">
    <source>
        <dbReference type="PROSITE" id="PS50234"/>
    </source>
</evidence>
<protein>
    <submittedName>
        <fullName evidence="4">Uncharacterized protein</fullName>
    </submittedName>
</protein>
<reference evidence="4 5" key="1">
    <citation type="submission" date="2017-07" db="EMBL/GenBank/DDBJ databases">
        <title>Genome sequence of the Sordaria macrospora wild type strain R19027.</title>
        <authorList>
            <person name="Nowrousian M."/>
            <person name="Teichert I."/>
            <person name="Kueck U."/>
        </authorList>
    </citation>
    <scope>NUCLEOTIDE SEQUENCE [LARGE SCALE GENOMIC DNA]</scope>
    <source>
        <strain evidence="4 5">R19027</strain>
        <tissue evidence="4">Mycelium</tissue>
    </source>
</reference>
<dbReference type="VEuPathDB" id="FungiDB:SMAC_00261"/>
<dbReference type="PANTHER" id="PTHR45737:SF6">
    <property type="entry name" value="VON WILLEBRAND FACTOR A DOMAIN-CONTAINING PROTEIN 5A"/>
    <property type="match status" value="1"/>
</dbReference>
<organism evidence="4 5">
    <name type="scientific">Sordaria macrospora</name>
    <dbReference type="NCBI Taxonomy" id="5147"/>
    <lineage>
        <taxon>Eukaryota</taxon>
        <taxon>Fungi</taxon>
        <taxon>Dikarya</taxon>
        <taxon>Ascomycota</taxon>
        <taxon>Pezizomycotina</taxon>
        <taxon>Sordariomycetes</taxon>
        <taxon>Sordariomycetidae</taxon>
        <taxon>Sordariales</taxon>
        <taxon>Sordariaceae</taxon>
        <taxon>Sordaria</taxon>
    </lineage>
</organism>
<proteinExistence type="predicted"/>
<dbReference type="InterPro" id="IPR013694">
    <property type="entry name" value="VIT"/>
</dbReference>
<dbReference type="SMART" id="SM00609">
    <property type="entry name" value="VIT"/>
    <property type="match status" value="1"/>
</dbReference>